<comment type="similarity">
    <text evidence="1">Belongs to the 'GDSL' lipolytic enzyme family.</text>
</comment>
<sequence>MGRRLLLLCLVMYVQVALIIGTVVAGGRPPAMYVFGSSILDVGNNNYLLGPAVDRANHPHNGIDFPASIPTGRFSNGYNIADYVGLYHSVHVSFPYSLLSTMDRMLQWYVCWTAGAAAKSMGFACSPPAYLSLAPTTTSSGTLVQAGLSHGVNYASGGAGILESTNAGNTVPLSKQVRYFGATKAKMVAAAGTRAVDALLSSSVFLLGIGNNDMYVFAAAELARNRSAADQRRDAAVLYSNLVSNYSATVTEVCHHKRLASRLRAGGAAVRVFSPVSACSDTLNQLAAGFDVALQSMLASLTPRLPGLVYSLGDAFSFTRDAVADPQVLGYTDVANACCGSGQAPCLPNCNSTLCADRDRHIFWDRAHPSQRTAFLTAQAFYDGPAKYTTPINFMQLAESK</sequence>
<reference evidence="4" key="1">
    <citation type="submission" date="2015-12" db="EMBL/GenBank/DDBJ databases">
        <title>Update maize B73 reference genome by single molecule sequencing technologies.</title>
        <authorList>
            <consortium name="Maize Genome Sequencing Project"/>
            <person name="Ware D."/>
        </authorList>
    </citation>
    <scope>NUCLEOTIDE SEQUENCE</scope>
    <source>
        <tissue evidence="4">Seedling</tissue>
    </source>
</reference>
<dbReference type="InterPro" id="IPR035669">
    <property type="entry name" value="SGNH_plant_lipase-like"/>
</dbReference>
<dbReference type="PANTHER" id="PTHR45648:SF147">
    <property type="entry name" value="GDSL ESTERASE_LIPASE"/>
    <property type="match status" value="1"/>
</dbReference>
<dbReference type="STRING" id="4577.A0A1D6P593"/>
<dbReference type="Gene3D" id="3.40.50.1110">
    <property type="entry name" value="SGNH hydrolase"/>
    <property type="match status" value="1"/>
</dbReference>
<dbReference type="GO" id="GO:0016788">
    <property type="term" value="F:hydrolase activity, acting on ester bonds"/>
    <property type="evidence" value="ECO:0007669"/>
    <property type="project" value="InterPro"/>
</dbReference>
<evidence type="ECO:0000256" key="1">
    <source>
        <dbReference type="ARBA" id="ARBA00008668"/>
    </source>
</evidence>
<dbReference type="OMA" id="MMMISIV"/>
<keyword evidence="3" id="KW-0442">Lipid degradation</keyword>
<dbReference type="EMBL" id="CM000785">
    <property type="protein sequence ID" value="AQL05119.1"/>
    <property type="molecule type" value="Genomic_DNA"/>
</dbReference>
<dbReference type="AlphaFoldDB" id="A0A1D6P593"/>
<dbReference type="GO" id="GO:0016042">
    <property type="term" value="P:lipid catabolic process"/>
    <property type="evidence" value="ECO:0007669"/>
    <property type="project" value="UniProtKB-KW"/>
</dbReference>
<keyword evidence="2" id="KW-0378">Hydrolase</keyword>
<dbReference type="CDD" id="cd01837">
    <property type="entry name" value="SGNH_plant_lipase_like"/>
    <property type="match status" value="1"/>
</dbReference>
<organism evidence="4">
    <name type="scientific">Zea mays</name>
    <name type="common">Maize</name>
    <dbReference type="NCBI Taxonomy" id="4577"/>
    <lineage>
        <taxon>Eukaryota</taxon>
        <taxon>Viridiplantae</taxon>
        <taxon>Streptophyta</taxon>
        <taxon>Embryophyta</taxon>
        <taxon>Tracheophyta</taxon>
        <taxon>Spermatophyta</taxon>
        <taxon>Magnoliopsida</taxon>
        <taxon>Liliopsida</taxon>
        <taxon>Poales</taxon>
        <taxon>Poaceae</taxon>
        <taxon>PACMAD clade</taxon>
        <taxon>Panicoideae</taxon>
        <taxon>Andropogonodae</taxon>
        <taxon>Andropogoneae</taxon>
        <taxon>Tripsacinae</taxon>
        <taxon>Zea</taxon>
    </lineage>
</organism>
<dbReference type="InParanoid" id="A0A1D6P593"/>
<evidence type="ECO:0000256" key="3">
    <source>
        <dbReference type="ARBA" id="ARBA00022963"/>
    </source>
</evidence>
<dbReference type="InterPro" id="IPR001087">
    <property type="entry name" value="GDSL"/>
</dbReference>
<evidence type="ECO:0000313" key="4">
    <source>
        <dbReference type="EMBL" id="AQL05119.1"/>
    </source>
</evidence>
<dbReference type="Pfam" id="PF00657">
    <property type="entry name" value="Lipase_GDSL"/>
    <property type="match status" value="1"/>
</dbReference>
<accession>A0A1D6P593</accession>
<evidence type="ECO:0000256" key="2">
    <source>
        <dbReference type="ARBA" id="ARBA00022801"/>
    </source>
</evidence>
<protein>
    <submittedName>
        <fullName evidence="4">GDSL esterase/lipase</fullName>
    </submittedName>
</protein>
<keyword evidence="3" id="KW-0443">Lipid metabolism</keyword>
<name>A0A1D6P593_MAIZE</name>
<dbReference type="InterPro" id="IPR036514">
    <property type="entry name" value="SGNH_hydro_sf"/>
</dbReference>
<proteinExistence type="inferred from homology"/>
<dbReference type="InterPro" id="IPR051058">
    <property type="entry name" value="GDSL_Est/Lipase"/>
</dbReference>
<gene>
    <name evidence="4" type="ORF">ZEAMMB73_Zm00001d046850</name>
</gene>
<dbReference type="PANTHER" id="PTHR45648">
    <property type="entry name" value="GDSL LIPASE/ACYLHYDROLASE FAMILY PROTEIN (AFU_ORTHOLOGUE AFUA_4G14700)"/>
    <property type="match status" value="1"/>
</dbReference>